<dbReference type="SUPFAM" id="SSF53686">
    <property type="entry name" value="Tryptophan synthase beta subunit-like PLP-dependent enzymes"/>
    <property type="match status" value="1"/>
</dbReference>
<dbReference type="AlphaFoldDB" id="A0A0D2GI08"/>
<dbReference type="Proteomes" id="UP000032233">
    <property type="component" value="Unassembled WGS sequence"/>
</dbReference>
<accession>A0A0D2GI08</accession>
<dbReference type="STRING" id="1429043.X474_10370"/>
<evidence type="ECO:0000313" key="2">
    <source>
        <dbReference type="Proteomes" id="UP000032233"/>
    </source>
</evidence>
<dbReference type="PATRIC" id="fig|1429043.3.peg.2200"/>
<protein>
    <submittedName>
        <fullName evidence="1">Uncharacterized protein</fullName>
    </submittedName>
</protein>
<dbReference type="Gene3D" id="3.40.50.1100">
    <property type="match status" value="1"/>
</dbReference>
<comment type="caution">
    <text evidence="1">The sequence shown here is derived from an EMBL/GenBank/DDBJ whole genome shotgun (WGS) entry which is preliminary data.</text>
</comment>
<reference evidence="1 2" key="1">
    <citation type="submission" date="2013-11" db="EMBL/GenBank/DDBJ databases">
        <title>Metagenomic analysis of a methanogenic consortium involved in long chain n-alkane degradation.</title>
        <authorList>
            <person name="Davidova I.A."/>
            <person name="Callaghan A.V."/>
            <person name="Wawrik B."/>
            <person name="Pruitt S."/>
            <person name="Marks C."/>
            <person name="Duncan K.E."/>
            <person name="Suflita J.M."/>
        </authorList>
    </citation>
    <scope>NUCLEOTIDE SEQUENCE [LARGE SCALE GENOMIC DNA]</scope>
    <source>
        <strain evidence="1 2">SPR</strain>
    </source>
</reference>
<dbReference type="InterPro" id="IPR036052">
    <property type="entry name" value="TrpB-like_PALP_sf"/>
</dbReference>
<proteinExistence type="predicted"/>
<dbReference type="InParanoid" id="A0A0D2GI08"/>
<organism evidence="1 2">
    <name type="scientific">Dethiosulfatarculus sandiegensis</name>
    <dbReference type="NCBI Taxonomy" id="1429043"/>
    <lineage>
        <taxon>Bacteria</taxon>
        <taxon>Pseudomonadati</taxon>
        <taxon>Thermodesulfobacteriota</taxon>
        <taxon>Desulfarculia</taxon>
        <taxon>Desulfarculales</taxon>
        <taxon>Desulfarculaceae</taxon>
        <taxon>Dethiosulfatarculus</taxon>
    </lineage>
</organism>
<keyword evidence="2" id="KW-1185">Reference proteome</keyword>
<evidence type="ECO:0000313" key="1">
    <source>
        <dbReference type="EMBL" id="KIX14472.1"/>
    </source>
</evidence>
<sequence>MHPPSFSANSTLTTCPTFGDHLFSKELGGARIFLKREDLTHTGAHKINNALGLNQALKTK</sequence>
<gene>
    <name evidence="1" type="ORF">X474_10370</name>
</gene>
<dbReference type="EMBL" id="AZAC01000011">
    <property type="protein sequence ID" value="KIX14472.1"/>
    <property type="molecule type" value="Genomic_DNA"/>
</dbReference>
<name>A0A0D2GI08_9BACT</name>